<dbReference type="PROSITE" id="PS50850">
    <property type="entry name" value="MFS"/>
    <property type="match status" value="1"/>
</dbReference>
<reference evidence="10 11" key="1">
    <citation type="submission" date="2015-01" db="EMBL/GenBank/DDBJ databases">
        <title>The Genome Sequence of Exophiala mesophila CBS40295.</title>
        <authorList>
            <consortium name="The Broad Institute Genomics Platform"/>
            <person name="Cuomo C."/>
            <person name="de Hoog S."/>
            <person name="Gorbushina A."/>
            <person name="Stielow B."/>
            <person name="Teixiera M."/>
            <person name="Abouelleil A."/>
            <person name="Chapman S.B."/>
            <person name="Priest M."/>
            <person name="Young S.K."/>
            <person name="Wortman J."/>
            <person name="Nusbaum C."/>
            <person name="Birren B."/>
        </authorList>
    </citation>
    <scope>NUCLEOTIDE SEQUENCE [LARGE SCALE GENOMIC DNA]</scope>
    <source>
        <strain evidence="10 11">CBS 40295</strain>
    </source>
</reference>
<name>A0A0D1ZI11_EXOME</name>
<dbReference type="Gene3D" id="3.50.50.60">
    <property type="entry name" value="FAD/NAD(P)-binding domain"/>
    <property type="match status" value="3"/>
</dbReference>
<dbReference type="InterPro" id="IPR010573">
    <property type="entry name" value="MFS_Str1/Tri12-like"/>
</dbReference>
<dbReference type="PANTHER" id="PTHR42877:SF7">
    <property type="entry name" value="FLAVIN-BINDING MONOOXYGENASE-RELATED"/>
    <property type="match status" value="1"/>
</dbReference>
<feature type="transmembrane region" description="Helical" evidence="8">
    <location>
        <begin position="639"/>
        <end position="665"/>
    </location>
</feature>
<feature type="transmembrane region" description="Helical" evidence="8">
    <location>
        <begin position="731"/>
        <end position="752"/>
    </location>
</feature>
<comment type="subcellular location">
    <subcellularLocation>
        <location evidence="2">Membrane</location>
        <topology evidence="2">Multi-pass membrane protein</topology>
    </subcellularLocation>
</comment>
<dbReference type="InterPro" id="IPR005829">
    <property type="entry name" value="Sugar_transporter_CS"/>
</dbReference>
<dbReference type="Pfam" id="PF13450">
    <property type="entry name" value="NAD_binding_8"/>
    <property type="match status" value="1"/>
</dbReference>
<proteinExistence type="inferred from homology"/>
<dbReference type="CDD" id="cd06179">
    <property type="entry name" value="MFS_TRI12_like"/>
    <property type="match status" value="1"/>
</dbReference>
<evidence type="ECO:0000256" key="3">
    <source>
        <dbReference type="ARBA" id="ARBA00010139"/>
    </source>
</evidence>
<feature type="transmembrane region" description="Helical" evidence="8">
    <location>
        <begin position="1123"/>
        <end position="1142"/>
    </location>
</feature>
<evidence type="ECO:0000256" key="8">
    <source>
        <dbReference type="SAM" id="Phobius"/>
    </source>
</evidence>
<dbReference type="Gene3D" id="1.20.1250.20">
    <property type="entry name" value="MFS general substrate transporter like domains"/>
    <property type="match status" value="1"/>
</dbReference>
<feature type="transmembrane region" description="Helical" evidence="8">
    <location>
        <begin position="764"/>
        <end position="786"/>
    </location>
</feature>
<dbReference type="GeneID" id="27322545"/>
<accession>A0A0D1ZI11</accession>
<keyword evidence="11" id="KW-1185">Reference proteome</keyword>
<organism evidence="10 11">
    <name type="scientific">Exophiala mesophila</name>
    <name type="common">Black yeast-like fungus</name>
    <dbReference type="NCBI Taxonomy" id="212818"/>
    <lineage>
        <taxon>Eukaryota</taxon>
        <taxon>Fungi</taxon>
        <taxon>Dikarya</taxon>
        <taxon>Ascomycota</taxon>
        <taxon>Pezizomycotina</taxon>
        <taxon>Eurotiomycetes</taxon>
        <taxon>Chaetothyriomycetidae</taxon>
        <taxon>Chaetothyriales</taxon>
        <taxon>Herpotrichiellaceae</taxon>
        <taxon>Exophiala</taxon>
    </lineage>
</organism>
<feature type="transmembrane region" description="Helical" evidence="8">
    <location>
        <begin position="707"/>
        <end position="725"/>
    </location>
</feature>
<dbReference type="GO" id="GO:0022857">
    <property type="term" value="F:transmembrane transporter activity"/>
    <property type="evidence" value="ECO:0007669"/>
    <property type="project" value="InterPro"/>
</dbReference>
<dbReference type="InterPro" id="IPR053791">
    <property type="entry name" value="MFS_Tri12-like"/>
</dbReference>
<dbReference type="OrthoDB" id="74360at2759"/>
<evidence type="ECO:0000256" key="6">
    <source>
        <dbReference type="ARBA" id="ARBA00022989"/>
    </source>
</evidence>
<dbReference type="VEuPathDB" id="FungiDB:PV10_04700"/>
<dbReference type="GO" id="GO:0016020">
    <property type="term" value="C:membrane"/>
    <property type="evidence" value="ECO:0007669"/>
    <property type="project" value="UniProtKB-SubCell"/>
</dbReference>
<evidence type="ECO:0000313" key="11">
    <source>
        <dbReference type="Proteomes" id="UP000054302"/>
    </source>
</evidence>
<dbReference type="Proteomes" id="UP000054302">
    <property type="component" value="Unassembled WGS sequence"/>
</dbReference>
<feature type="transmembrane region" description="Helical" evidence="8">
    <location>
        <begin position="901"/>
        <end position="924"/>
    </location>
</feature>
<feature type="transmembrane region" description="Helical" evidence="8">
    <location>
        <begin position="798"/>
        <end position="817"/>
    </location>
</feature>
<dbReference type="Pfam" id="PF06609">
    <property type="entry name" value="TRI12"/>
    <property type="match status" value="1"/>
</dbReference>
<evidence type="ECO:0000259" key="9">
    <source>
        <dbReference type="PROSITE" id="PS50850"/>
    </source>
</evidence>
<keyword evidence="6 8" id="KW-1133">Transmembrane helix</keyword>
<dbReference type="InterPro" id="IPR036188">
    <property type="entry name" value="FAD/NAD-bd_sf"/>
</dbReference>
<evidence type="ECO:0000256" key="5">
    <source>
        <dbReference type="ARBA" id="ARBA00022692"/>
    </source>
</evidence>
<feature type="transmembrane region" description="Helical" evidence="8">
    <location>
        <begin position="838"/>
        <end position="857"/>
    </location>
</feature>
<comment type="similarity">
    <text evidence="3">Belongs to the FAD-binding monooxygenase family.</text>
</comment>
<dbReference type="InterPro" id="IPR051209">
    <property type="entry name" value="FAD-bind_Monooxygenase_sf"/>
</dbReference>
<feature type="transmembrane region" description="Helical" evidence="8">
    <location>
        <begin position="869"/>
        <end position="889"/>
    </location>
</feature>
<evidence type="ECO:0000256" key="7">
    <source>
        <dbReference type="ARBA" id="ARBA00023136"/>
    </source>
</evidence>
<evidence type="ECO:0000256" key="4">
    <source>
        <dbReference type="ARBA" id="ARBA00022448"/>
    </source>
</evidence>
<comment type="cofactor">
    <cofactor evidence="1">
        <name>FAD</name>
        <dbReference type="ChEBI" id="CHEBI:57692"/>
    </cofactor>
</comment>
<dbReference type="InterPro" id="IPR036259">
    <property type="entry name" value="MFS_trans_sf"/>
</dbReference>
<evidence type="ECO:0000256" key="2">
    <source>
        <dbReference type="ARBA" id="ARBA00004141"/>
    </source>
</evidence>
<dbReference type="AlphaFoldDB" id="A0A0D1ZI11"/>
<dbReference type="InterPro" id="IPR020846">
    <property type="entry name" value="MFS_dom"/>
</dbReference>
<keyword evidence="5 8" id="KW-0812">Transmembrane</keyword>
<dbReference type="SUPFAM" id="SSF103473">
    <property type="entry name" value="MFS general substrate transporter"/>
    <property type="match status" value="2"/>
</dbReference>
<gene>
    <name evidence="10" type="ORF">PV10_04700</name>
</gene>
<dbReference type="RefSeq" id="XP_016225063.1">
    <property type="nucleotide sequence ID" value="XM_016369275.1"/>
</dbReference>
<feature type="transmembrane region" description="Helical" evidence="8">
    <location>
        <begin position="944"/>
        <end position="963"/>
    </location>
</feature>
<dbReference type="PROSITE" id="PS00216">
    <property type="entry name" value="SUGAR_TRANSPORT_1"/>
    <property type="match status" value="1"/>
</dbReference>
<sequence>MFAPNKASNGAPKSIAPYDFDKKDPGNLKRRAVDNLRRMKVICVGAGMSGIITGILFPRAVENLDLVIYEKNEELGGTWYESRYPGVACDVPSHAYQFTFENNTQWSRYWASGPEIQAYLKHTAIKYGADKYMKFRHFCEKAEWAESEAKWHVTFKKLDTNEIVVDTCDVLLSAVGPLNKWEWPKIDGLKSFKGPLMHSANYDTSFDPMDKRIALIGGGSSGIQMLPQIAPVAKHVDHYMKGKTWIPPFGMGAQGVLDRNGEAKTPAEELEAWKDSKVYLKYRHEIESYLHAASDVLYKDTENALAFQKLCEDHMRNKLLKKPEVFEALKPDFAPACRRLTPGPGYLEALVRDDVNFIPQTIKEVTETGIITDDGILREVDAIICATGFAGYKQHFPIFGKKGINLQDQWEKDIPESYMGLAPANMPNYFIFLGPNGGPGIGSTVPFLENGARYMIKCVQKLQREWISSMTPKSDAVKLFGKHTDEFLEPTVFNSNCRAWWRHNTNGRLLALWPGSALHGIYCLANPRWEDYEYEVKEELKGNPFGWLGNGYCTAQLEGNNMTAYLEDEFSKVAVTNPLEVKLGEGWDPAILYRLTSRSTDLMDPKIEEKNLEHLDTLRHDSEEVLPEQDEVKLSSVRFIGTIIAAGFGMIGASGAFALPASVLGVINNDIGPDPNYFWIGLVNTLMLSVGFTLVGRVSDIFGRRYFIVGGTAMMTVGTIISSQATSINMLIGANVLVGLGACAPSSVAYILGELVPMKHRYLLLGLMFLWMIPCVAFGPAVAWAFVLHTSAGWRWCYYLMTITNGISVIGYLLFYYPPNFKMKNTQSRMELIKSFDWIGLFLFTGGLLIFLIGLSWGGTVHPWRSAEVVAFIVCGGCVLLAFVVYEFFAQLKEPLIPLHLFRNTGWVMSIVVMSVAASCYYGFSIIFPQMVFGLYTTDTRWGSLLSCAGPASFILGMALSGLGRYIGKQKWQIVATSVAATPLLGGIACATVDNRATVLGLLIVGATFIGYIEGLSLATSGIAIENQEEIGTAVGVATTLRSAWSTVATTIYLVVLQNRLAEAVPDLVVPAITEAGLPESSVASFLEAIATGSFASVVGITPTVVEAGTAAYQQALVFAFRGVFYTALAFLIVNAIAALFFPNLDDKMTDQVAVRLRDIKSGGDMEQQGPTTT</sequence>
<protein>
    <recommendedName>
        <fullName evidence="9">Major facilitator superfamily (MFS) profile domain-containing protein</fullName>
    </recommendedName>
</protein>
<evidence type="ECO:0000256" key="1">
    <source>
        <dbReference type="ARBA" id="ARBA00001974"/>
    </source>
</evidence>
<dbReference type="EMBL" id="KN847522">
    <property type="protein sequence ID" value="KIV93489.1"/>
    <property type="molecule type" value="Genomic_DNA"/>
</dbReference>
<dbReference type="PANTHER" id="PTHR42877">
    <property type="entry name" value="L-ORNITHINE N(5)-MONOOXYGENASE-RELATED"/>
    <property type="match status" value="1"/>
</dbReference>
<dbReference type="SUPFAM" id="SSF51905">
    <property type="entry name" value="FAD/NAD(P)-binding domain"/>
    <property type="match status" value="3"/>
</dbReference>
<keyword evidence="4" id="KW-0813">Transport</keyword>
<dbReference type="HOGENOM" id="CLU_273746_0_0_1"/>
<keyword evidence="7 8" id="KW-0472">Membrane</keyword>
<feature type="domain" description="Major facilitator superfamily (MFS) profile" evidence="9">
    <location>
        <begin position="642"/>
        <end position="1147"/>
    </location>
</feature>
<evidence type="ECO:0000313" key="10">
    <source>
        <dbReference type="EMBL" id="KIV93489.1"/>
    </source>
</evidence>
<feature type="transmembrane region" description="Helical" evidence="8">
    <location>
        <begin position="677"/>
        <end position="695"/>
    </location>
</feature>